<keyword evidence="7" id="KW-1185">Reference proteome</keyword>
<feature type="compositionally biased region" description="Polar residues" evidence="5">
    <location>
        <begin position="264"/>
        <end position="283"/>
    </location>
</feature>
<protein>
    <submittedName>
        <fullName evidence="6">Mitochondrial import inner membrane translocase subunit tim23</fullName>
    </submittedName>
</protein>
<feature type="compositionally biased region" description="Polar residues" evidence="5">
    <location>
        <begin position="21"/>
        <end position="40"/>
    </location>
</feature>
<evidence type="ECO:0000256" key="5">
    <source>
        <dbReference type="SAM" id="MobiDB-lite"/>
    </source>
</evidence>
<dbReference type="PANTHER" id="PTHR15371:SF0">
    <property type="entry name" value="SD19278P"/>
    <property type="match status" value="1"/>
</dbReference>
<comment type="subcellular location">
    <subcellularLocation>
        <location evidence="1">Membrane</location>
        <topology evidence="1">Multi-pass membrane protein</topology>
    </subcellularLocation>
</comment>
<dbReference type="GO" id="GO:0030150">
    <property type="term" value="P:protein import into mitochondrial matrix"/>
    <property type="evidence" value="ECO:0007669"/>
    <property type="project" value="TreeGrafter"/>
</dbReference>
<sequence>MSIFSVFSRGGSGEPDRQHGGDQNQTAQQQYGAASPASSTTLLTDQQVESNSKGYYQTTQTPSTSQSSASTATALALDQMQGGVSDFLSQVDFSSAKLNPIASPGGIEYLNLEDGPIHTGGVMPSRGWSDDLCYGTGTMYILGLATGGAWGFMEGMQSQHGGNFKLRLNSVLNSMTRRGPFVGNSMGVLGMFYNSINSAIGSYRGVRDQYNSLGAAAISGMLFKIGGGPRASLISGVICTGVVGTYHACVAAYNGRKEKMVSGASLSSPSEPQLVSTPAPNVM</sequence>
<feature type="region of interest" description="Disordered" evidence="5">
    <location>
        <begin position="262"/>
        <end position="283"/>
    </location>
</feature>
<dbReference type="GO" id="GO:0008320">
    <property type="term" value="F:protein transmembrane transporter activity"/>
    <property type="evidence" value="ECO:0007669"/>
    <property type="project" value="TreeGrafter"/>
</dbReference>
<keyword evidence="2" id="KW-0812">Transmembrane</keyword>
<dbReference type="PANTHER" id="PTHR15371">
    <property type="entry name" value="TIM23"/>
    <property type="match status" value="1"/>
</dbReference>
<accession>A0A9W8CTL1</accession>
<dbReference type="EMBL" id="JANBOJ010000012">
    <property type="protein sequence ID" value="KAJ1725124.1"/>
    <property type="molecule type" value="Genomic_DNA"/>
</dbReference>
<proteinExistence type="predicted"/>
<evidence type="ECO:0000313" key="6">
    <source>
        <dbReference type="EMBL" id="KAJ1725124.1"/>
    </source>
</evidence>
<dbReference type="Proteomes" id="UP001149813">
    <property type="component" value="Unassembled WGS sequence"/>
</dbReference>
<keyword evidence="4" id="KW-0472">Membrane</keyword>
<reference evidence="6" key="1">
    <citation type="submission" date="2022-07" db="EMBL/GenBank/DDBJ databases">
        <title>Phylogenomic reconstructions and comparative analyses of Kickxellomycotina fungi.</title>
        <authorList>
            <person name="Reynolds N.K."/>
            <person name="Stajich J.E."/>
            <person name="Barry K."/>
            <person name="Grigoriev I.V."/>
            <person name="Crous P."/>
            <person name="Smith M.E."/>
        </authorList>
    </citation>
    <scope>NUCLEOTIDE SEQUENCE</scope>
    <source>
        <strain evidence="6">NBRC 32514</strain>
    </source>
</reference>
<dbReference type="Pfam" id="PF02466">
    <property type="entry name" value="Tim17"/>
    <property type="match status" value="1"/>
</dbReference>
<dbReference type="InterPro" id="IPR045238">
    <property type="entry name" value="Tim23-like"/>
</dbReference>
<name>A0A9W8CTL1_9FUNG</name>
<evidence type="ECO:0000256" key="3">
    <source>
        <dbReference type="ARBA" id="ARBA00022989"/>
    </source>
</evidence>
<keyword evidence="3" id="KW-1133">Transmembrane helix</keyword>
<comment type="caution">
    <text evidence="6">The sequence shown here is derived from an EMBL/GenBank/DDBJ whole genome shotgun (WGS) entry which is preliminary data.</text>
</comment>
<dbReference type="GO" id="GO:0005744">
    <property type="term" value="C:TIM23 mitochondrial import inner membrane translocase complex"/>
    <property type="evidence" value="ECO:0007669"/>
    <property type="project" value="TreeGrafter"/>
</dbReference>
<evidence type="ECO:0000313" key="7">
    <source>
        <dbReference type="Proteomes" id="UP001149813"/>
    </source>
</evidence>
<evidence type="ECO:0000256" key="4">
    <source>
        <dbReference type="ARBA" id="ARBA00023136"/>
    </source>
</evidence>
<evidence type="ECO:0000256" key="1">
    <source>
        <dbReference type="ARBA" id="ARBA00004141"/>
    </source>
</evidence>
<organism evidence="6 7">
    <name type="scientific">Coemansia erecta</name>
    <dbReference type="NCBI Taxonomy" id="147472"/>
    <lineage>
        <taxon>Eukaryota</taxon>
        <taxon>Fungi</taxon>
        <taxon>Fungi incertae sedis</taxon>
        <taxon>Zoopagomycota</taxon>
        <taxon>Kickxellomycotina</taxon>
        <taxon>Kickxellomycetes</taxon>
        <taxon>Kickxellales</taxon>
        <taxon>Kickxellaceae</taxon>
        <taxon>Coemansia</taxon>
    </lineage>
</organism>
<gene>
    <name evidence="6" type="primary">TIM23</name>
    <name evidence="6" type="ORF">LPJ53_000687</name>
</gene>
<dbReference type="AlphaFoldDB" id="A0A9W8CTL1"/>
<evidence type="ECO:0000256" key="2">
    <source>
        <dbReference type="ARBA" id="ARBA00022692"/>
    </source>
</evidence>
<dbReference type="OrthoDB" id="159299at2759"/>
<feature type="region of interest" description="Disordered" evidence="5">
    <location>
        <begin position="1"/>
        <end position="40"/>
    </location>
</feature>